<dbReference type="EMBL" id="MH976515">
    <property type="protein sequence ID" value="AYR03288.1"/>
    <property type="molecule type" value="Genomic_DNA"/>
</dbReference>
<accession>A0A3G3MB38</accession>
<dbReference type="Proteomes" id="UP000280547">
    <property type="component" value="Segment"/>
</dbReference>
<keyword evidence="2" id="KW-1185">Reference proteome</keyword>
<reference evidence="1 2" key="1">
    <citation type="submission" date="2018-09" db="EMBL/GenBank/DDBJ databases">
        <authorList>
            <person name="Amanuel B.M."/>
            <person name="Anspach C.J."/>
            <person name="Chiquito R.J."/>
            <person name="Gales J.M."/>
            <person name="Hall T."/>
            <person name="Hotaki K."/>
            <person name="Lozano B."/>
            <person name="Mugisha B."/>
            <person name="Fogarty M.P."/>
            <person name="Leadon S.A."/>
            <person name="Molloy S.D."/>
            <person name="Garlena R.A."/>
            <person name="Russell D.A."/>
            <person name="Pope W.H."/>
            <person name="Jacobs-Sera D."/>
            <person name="Hatfull G.F."/>
        </authorList>
    </citation>
    <scope>NUCLEOTIDE SEQUENCE [LARGE SCALE GENOMIC DNA]</scope>
</reference>
<protein>
    <submittedName>
        <fullName evidence="1">Uncharacterized protein</fullName>
    </submittedName>
</protein>
<sequence length="29" mass="3234">MTRQVRILLTRNVAACYVCHVSQTPTQGS</sequence>
<dbReference type="GeneID" id="70080924"/>
<dbReference type="RefSeq" id="YP_010246380.1">
    <property type="nucleotide sequence ID" value="NC_060134.1"/>
</dbReference>
<name>A0A3G3MB38_9CAUD</name>
<evidence type="ECO:0000313" key="1">
    <source>
        <dbReference type="EMBL" id="AYR03288.1"/>
    </source>
</evidence>
<organism evidence="1 2">
    <name type="scientific">Gordonia phage Octobien14</name>
    <dbReference type="NCBI Taxonomy" id="2483673"/>
    <lineage>
        <taxon>Viruses</taxon>
        <taxon>Duplodnaviria</taxon>
        <taxon>Heunggongvirae</taxon>
        <taxon>Uroviricota</taxon>
        <taxon>Caudoviricetes</taxon>
        <taxon>Deeyouvirinae</taxon>
        <taxon>Octobienvirus</taxon>
        <taxon>Octobienvirus octobien14</taxon>
    </lineage>
</organism>
<proteinExistence type="predicted"/>
<dbReference type="KEGG" id="vg:70080924"/>
<gene>
    <name evidence="1" type="primary">141</name>
    <name evidence="1" type="ORF">SEA_OCTOBIEN14_141</name>
</gene>
<evidence type="ECO:0000313" key="2">
    <source>
        <dbReference type="Proteomes" id="UP000280547"/>
    </source>
</evidence>